<sequence length="213" mass="24196">MKKINLIILLISFGIIINSNAATNSKKGCYIPKGELTCVTDITTETGKKKLNEMKKQKSELFEKSQESLKNGRFGNKTVGFIDFPRGWKMFVDADSGKTTMQITRDGFDIYTLDIIYLNNKNNNLIDLVDEVAKNQYNGLLNAGHTRDNLEMRNIIINGYKGKQVKVKRISGKSWISNYIGYNGKIYLISVEGSPQNVNEMQKNVERSWNPLK</sequence>
<reference evidence="2 3" key="1">
    <citation type="submission" date="2019-07" db="EMBL/GenBank/DDBJ databases">
        <title>Complete Genome Sequence of Leptotrichia wadei Strain JMUB3933.</title>
        <authorList>
            <person name="Watanabe S."/>
            <person name="Cui L."/>
        </authorList>
    </citation>
    <scope>NUCLEOTIDE SEQUENCE [LARGE SCALE GENOMIC DNA]</scope>
    <source>
        <strain evidence="2 3">JMUB3933</strain>
    </source>
</reference>
<feature type="signal peptide" evidence="1">
    <location>
        <begin position="1"/>
        <end position="21"/>
    </location>
</feature>
<evidence type="ECO:0000313" key="3">
    <source>
        <dbReference type="Proteomes" id="UP000321397"/>
    </source>
</evidence>
<gene>
    <name evidence="2" type="ORF">JMUB3933_2156</name>
</gene>
<dbReference type="RefSeq" id="WP_146962145.1">
    <property type="nucleotide sequence ID" value="NZ_AP019834.1"/>
</dbReference>
<evidence type="ECO:0008006" key="4">
    <source>
        <dbReference type="Google" id="ProtNLM"/>
    </source>
</evidence>
<evidence type="ECO:0000313" key="2">
    <source>
        <dbReference type="EMBL" id="BBM48630.1"/>
    </source>
</evidence>
<organism evidence="2 3">
    <name type="scientific">Leptotrichia wadei</name>
    <dbReference type="NCBI Taxonomy" id="157687"/>
    <lineage>
        <taxon>Bacteria</taxon>
        <taxon>Fusobacteriati</taxon>
        <taxon>Fusobacteriota</taxon>
        <taxon>Fusobacteriia</taxon>
        <taxon>Fusobacteriales</taxon>
        <taxon>Leptotrichiaceae</taxon>
        <taxon>Leptotrichia</taxon>
    </lineage>
</organism>
<accession>A0A510KAE7</accession>
<dbReference type="Proteomes" id="UP000321397">
    <property type="component" value="Chromosome"/>
</dbReference>
<name>A0A510KAE7_9FUSO</name>
<proteinExistence type="predicted"/>
<dbReference type="AlphaFoldDB" id="A0A510KAE7"/>
<feature type="chain" id="PRO_5022166043" description="Lipoprotein" evidence="1">
    <location>
        <begin position="22"/>
        <end position="213"/>
    </location>
</feature>
<keyword evidence="1" id="KW-0732">Signal</keyword>
<dbReference type="EMBL" id="AP019834">
    <property type="protein sequence ID" value="BBM48630.1"/>
    <property type="molecule type" value="Genomic_DNA"/>
</dbReference>
<evidence type="ECO:0000256" key="1">
    <source>
        <dbReference type="SAM" id="SignalP"/>
    </source>
</evidence>
<protein>
    <recommendedName>
        <fullName evidence="4">Lipoprotein</fullName>
    </recommendedName>
</protein>